<evidence type="ECO:0000256" key="5">
    <source>
        <dbReference type="ARBA" id="ARBA00022989"/>
    </source>
</evidence>
<evidence type="ECO:0000313" key="14">
    <source>
        <dbReference type="Proteomes" id="UP000030753"/>
    </source>
</evidence>
<dbReference type="EMBL" id="JH717844">
    <property type="protein sequence ID" value="EWY88353.1"/>
    <property type="molecule type" value="Genomic_DNA"/>
</dbReference>
<feature type="compositionally biased region" description="Basic and acidic residues" evidence="12">
    <location>
        <begin position="145"/>
        <end position="165"/>
    </location>
</feature>
<keyword evidence="3 11" id="KW-0812">Transmembrane</keyword>
<comment type="similarity">
    <text evidence="2 11">Belongs to the CBP4 family.</text>
</comment>
<dbReference type="OrthoDB" id="5576752at2759"/>
<dbReference type="GO" id="GO:0034551">
    <property type="term" value="P:mitochondrial respiratory chain complex III assembly"/>
    <property type="evidence" value="ECO:0007669"/>
    <property type="project" value="TreeGrafter"/>
</dbReference>
<dbReference type="PANTHER" id="PTHR28202">
    <property type="entry name" value="ASSEMBLY FACTOR CBP4"/>
    <property type="match status" value="1"/>
</dbReference>
<sequence>MTDAESCKSSLEELIPIQIQLQFLLVHSTTSNSVLLFFLLFIMAAKQPSSRWWFWTKVLMGGAVVAVGGPAFTMWLTPTEEELRSRYNPELRKKSLENREERQQEFDDFVTRLKEYSKSDKPIWIVVKEEEERKRKAAAAAAKASQKDADTRREEMRREAGLDAK</sequence>
<feature type="region of interest" description="Disordered" evidence="12">
    <location>
        <begin position="136"/>
        <end position="165"/>
    </location>
</feature>
<dbReference type="Proteomes" id="UP000030753">
    <property type="component" value="Unassembled WGS sequence"/>
</dbReference>
<evidence type="ECO:0000256" key="1">
    <source>
        <dbReference type="ARBA" id="ARBA00004434"/>
    </source>
</evidence>
<feature type="transmembrane region" description="Helical" evidence="11">
    <location>
        <begin position="54"/>
        <end position="76"/>
    </location>
</feature>
<evidence type="ECO:0000256" key="7">
    <source>
        <dbReference type="ARBA" id="ARBA00023136"/>
    </source>
</evidence>
<dbReference type="Pfam" id="PF07960">
    <property type="entry name" value="CBP4"/>
    <property type="match status" value="1"/>
</dbReference>
<evidence type="ECO:0000256" key="3">
    <source>
        <dbReference type="ARBA" id="ARBA00022692"/>
    </source>
</evidence>
<keyword evidence="7 11" id="KW-0472">Membrane</keyword>
<keyword evidence="8 11" id="KW-0143">Chaperone</keyword>
<dbReference type="GO" id="GO:0005743">
    <property type="term" value="C:mitochondrial inner membrane"/>
    <property type="evidence" value="ECO:0007669"/>
    <property type="project" value="UniProtKB-SubCell"/>
</dbReference>
<evidence type="ECO:0000256" key="2">
    <source>
        <dbReference type="ARBA" id="ARBA00006780"/>
    </source>
</evidence>
<evidence type="ECO:0000256" key="9">
    <source>
        <dbReference type="ARBA" id="ARBA00025413"/>
    </source>
</evidence>
<evidence type="ECO:0000256" key="4">
    <source>
        <dbReference type="ARBA" id="ARBA00022792"/>
    </source>
</evidence>
<keyword evidence="6 11" id="KW-0496">Mitochondrion</keyword>
<reference evidence="13 14" key="1">
    <citation type="submission" date="2011-06" db="EMBL/GenBank/DDBJ databases">
        <title>The Genome Sequence of Fusarium oxysporum FOSC 3-a.</title>
        <authorList>
            <consortium name="The Broad Institute Genome Sequencing Platform"/>
            <person name="Ma L.-J."/>
            <person name="Gale L.R."/>
            <person name="Schwartz D.C."/>
            <person name="Zhou S."/>
            <person name="Corby-Kistler H."/>
            <person name="Young S.K."/>
            <person name="Zeng Q."/>
            <person name="Gargeya S."/>
            <person name="Fitzgerald M."/>
            <person name="Haas B."/>
            <person name="Abouelleil A."/>
            <person name="Alvarado L."/>
            <person name="Arachchi H.M."/>
            <person name="Berlin A."/>
            <person name="Brown A."/>
            <person name="Chapman S.B."/>
            <person name="Chen Z."/>
            <person name="Dunbar C."/>
            <person name="Freedman E."/>
            <person name="Gearin G."/>
            <person name="Gellesch M."/>
            <person name="Goldberg J."/>
            <person name="Griggs A."/>
            <person name="Gujja S."/>
            <person name="Heiman D."/>
            <person name="Howarth C."/>
            <person name="Larson L."/>
            <person name="Lui A."/>
            <person name="MacDonald P.J.P."/>
            <person name="Mehta T."/>
            <person name="Montmayeur A."/>
            <person name="Murphy C."/>
            <person name="Neiman D."/>
            <person name="Pearson M."/>
            <person name="Priest M."/>
            <person name="Roberts A."/>
            <person name="Saif S."/>
            <person name="Shea T."/>
            <person name="Shenoy N."/>
            <person name="Sisk P."/>
            <person name="Stolte C."/>
            <person name="Sykes S."/>
            <person name="Wortman J."/>
            <person name="Nusbaum C."/>
            <person name="Birren B."/>
        </authorList>
    </citation>
    <scope>NUCLEOTIDE SEQUENCE [LARGE SCALE GENOMIC DNA]</scope>
    <source>
        <strain evidence="14">FOSC 3-a</strain>
    </source>
</reference>
<evidence type="ECO:0000256" key="11">
    <source>
        <dbReference type="RuleBase" id="RU368005"/>
    </source>
</evidence>
<protein>
    <recommendedName>
        <fullName evidence="10 11">Cytochrome b mRNA-processing protein 4</fullName>
    </recommendedName>
</protein>
<comment type="subcellular location">
    <subcellularLocation>
        <location evidence="1 11">Mitochondrion inner membrane</location>
        <topology evidence="1 11">Single-pass membrane protein</topology>
    </subcellularLocation>
</comment>
<evidence type="ECO:0000256" key="6">
    <source>
        <dbReference type="ARBA" id="ARBA00023128"/>
    </source>
</evidence>
<keyword evidence="4 11" id="KW-0999">Mitochondrion inner membrane</keyword>
<comment type="function">
    <text evidence="9 11">Essential for the assembly of ubiquinol-cytochrome c reductase. It has a direct effect on the correct occurrence of the Rieske protein, core 4, core 5 and apocytochrome b.</text>
</comment>
<keyword evidence="5 11" id="KW-1133">Transmembrane helix</keyword>
<evidence type="ECO:0000256" key="8">
    <source>
        <dbReference type="ARBA" id="ARBA00023186"/>
    </source>
</evidence>
<evidence type="ECO:0000256" key="12">
    <source>
        <dbReference type="SAM" id="MobiDB-lite"/>
    </source>
</evidence>
<name>W9I0G9_FUSOX</name>
<dbReference type="AlphaFoldDB" id="W9I0G9"/>
<dbReference type="HOGENOM" id="CLU_136894_1_0_1"/>
<accession>W9I0G9</accession>
<proteinExistence type="inferred from homology"/>
<feature type="transmembrane region" description="Helical" evidence="11">
    <location>
        <begin position="19"/>
        <end position="42"/>
    </location>
</feature>
<dbReference type="InterPro" id="IPR012420">
    <property type="entry name" value="Cbp4"/>
</dbReference>
<dbReference type="PANTHER" id="PTHR28202:SF1">
    <property type="entry name" value="ASSEMBLY FACTOR CBP4"/>
    <property type="match status" value="1"/>
</dbReference>
<evidence type="ECO:0000313" key="13">
    <source>
        <dbReference type="EMBL" id="EWY88353.1"/>
    </source>
</evidence>
<comment type="caution">
    <text evidence="11">Lacks conserved residue(s) required for the propagation of feature annotation.</text>
</comment>
<organism evidence="13 14">
    <name type="scientific">Fusarium oxysporum NRRL 32931</name>
    <dbReference type="NCBI Taxonomy" id="660029"/>
    <lineage>
        <taxon>Eukaryota</taxon>
        <taxon>Fungi</taxon>
        <taxon>Dikarya</taxon>
        <taxon>Ascomycota</taxon>
        <taxon>Pezizomycotina</taxon>
        <taxon>Sordariomycetes</taxon>
        <taxon>Hypocreomycetidae</taxon>
        <taxon>Hypocreales</taxon>
        <taxon>Nectriaceae</taxon>
        <taxon>Fusarium</taxon>
        <taxon>Fusarium oxysporum species complex</taxon>
    </lineage>
</organism>
<gene>
    <name evidence="13" type="ORF">FOYG_09588</name>
</gene>
<evidence type="ECO:0000256" key="10">
    <source>
        <dbReference type="ARBA" id="ARBA00031521"/>
    </source>
</evidence>